<reference evidence="1 2" key="1">
    <citation type="submission" date="2018-08" db="EMBL/GenBank/DDBJ databases">
        <title>Actinomadura jelena sp. nov., a novel Actinomycete isolated from soil in Chad.</title>
        <authorList>
            <person name="Shi L."/>
        </authorList>
    </citation>
    <scope>NUCLEOTIDE SEQUENCE [LARGE SCALE GENOMIC DNA]</scope>
    <source>
        <strain evidence="1 2">NEAU-G17</strain>
    </source>
</reference>
<gene>
    <name evidence="1" type="ORF">DZF91_26365</name>
</gene>
<dbReference type="AlphaFoldDB" id="A0A372JFU9"/>
<keyword evidence="2" id="KW-1185">Reference proteome</keyword>
<sequence length="84" mass="9396">RDRAARHRDLAAGLLERREELRGRLGAYRVKAARLGLAEDADLLTIHERARELLWTSPCDLRAATVALSGYQQAVNSRTKGADR</sequence>
<comment type="caution">
    <text evidence="1">The sequence shown here is derived from an EMBL/GenBank/DDBJ whole genome shotgun (WGS) entry which is preliminary data.</text>
</comment>
<dbReference type="Proteomes" id="UP000261811">
    <property type="component" value="Unassembled WGS sequence"/>
</dbReference>
<proteinExistence type="predicted"/>
<protein>
    <submittedName>
        <fullName evidence="1">Uncharacterized protein</fullName>
    </submittedName>
</protein>
<evidence type="ECO:0000313" key="2">
    <source>
        <dbReference type="Proteomes" id="UP000261811"/>
    </source>
</evidence>
<name>A0A372JFU9_9ACTN</name>
<accession>A0A372JFU9</accession>
<dbReference type="EMBL" id="QURH01000731">
    <property type="protein sequence ID" value="RFU38686.1"/>
    <property type="molecule type" value="Genomic_DNA"/>
</dbReference>
<organism evidence="1 2">
    <name type="scientific">Actinomadura logoneensis</name>
    <dbReference type="NCBI Taxonomy" id="2293572"/>
    <lineage>
        <taxon>Bacteria</taxon>
        <taxon>Bacillati</taxon>
        <taxon>Actinomycetota</taxon>
        <taxon>Actinomycetes</taxon>
        <taxon>Streptosporangiales</taxon>
        <taxon>Thermomonosporaceae</taxon>
        <taxon>Actinomadura</taxon>
    </lineage>
</organism>
<evidence type="ECO:0000313" key="1">
    <source>
        <dbReference type="EMBL" id="RFU38686.1"/>
    </source>
</evidence>
<feature type="non-terminal residue" evidence="1">
    <location>
        <position position="1"/>
    </location>
</feature>